<evidence type="ECO:0000313" key="3">
    <source>
        <dbReference type="Proteomes" id="UP000837803"/>
    </source>
</evidence>
<dbReference type="PANTHER" id="PTHR38463:SF1">
    <property type="entry name" value="STRESS RESPONSE PROTEIN YSNF"/>
    <property type="match status" value="1"/>
</dbReference>
<gene>
    <name evidence="2" type="ORF">LEM8419_01228</name>
</gene>
<sequence length="281" mass="31635">MNNQTVIGVFDTMAQANSAKEALTKQGFTSSDIDVSKYGSHGNRATDRKHDDDDNAIERFFENIFGDDDDDYERRRKVGREVASRGTVVTVHTNGMEKAKKAASILDRFGAIDMDDRYKQYENKSFNADTNRSRLNERFGNVDTDGMIEVVKEDVAIGKREVQTGGVTVRSHIIERPVEEAIRLRTEHVTVTRTPVDRPADAADFRDKTISMKETAEEAVVSKTARVVEEINIKKDVDTRTETVRETARETEVDIVKDAGDKLRNADGTTRTNTKRNDDLV</sequence>
<protein>
    <recommendedName>
        <fullName evidence="1">DUF2382 domain-containing protein</fullName>
    </recommendedName>
</protein>
<reference evidence="2" key="1">
    <citation type="submission" date="2021-12" db="EMBL/GenBank/DDBJ databases">
        <authorList>
            <person name="Rodrigo-Torres L."/>
            <person name="Arahal R. D."/>
            <person name="Lucena T."/>
        </authorList>
    </citation>
    <scope>NUCLEOTIDE SEQUENCE</scope>
    <source>
        <strain evidence="2">CECT 8419</strain>
    </source>
</reference>
<comment type="caution">
    <text evidence="2">The sequence shown here is derived from an EMBL/GenBank/DDBJ whole genome shotgun (WGS) entry which is preliminary data.</text>
</comment>
<accession>A0ABM9AYY9</accession>
<name>A0ABM9AYY9_9BACT</name>
<dbReference type="InterPro" id="IPR052967">
    <property type="entry name" value="Stress_Response_Assoc"/>
</dbReference>
<dbReference type="EMBL" id="CAKLPZ010000001">
    <property type="protein sequence ID" value="CAH1000038.1"/>
    <property type="molecule type" value="Genomic_DNA"/>
</dbReference>
<organism evidence="2 3">
    <name type="scientific">Neolewinella maritima</name>
    <dbReference type="NCBI Taxonomy" id="1383882"/>
    <lineage>
        <taxon>Bacteria</taxon>
        <taxon>Pseudomonadati</taxon>
        <taxon>Bacteroidota</taxon>
        <taxon>Saprospiria</taxon>
        <taxon>Saprospirales</taxon>
        <taxon>Lewinellaceae</taxon>
        <taxon>Neolewinella</taxon>
    </lineage>
</organism>
<dbReference type="Pfam" id="PF09557">
    <property type="entry name" value="DUF2382"/>
    <property type="match status" value="1"/>
</dbReference>
<dbReference type="PANTHER" id="PTHR38463">
    <property type="entry name" value="STRESS RESPONSE PROTEIN YSNF"/>
    <property type="match status" value="1"/>
</dbReference>
<dbReference type="InterPro" id="IPR019060">
    <property type="entry name" value="DUF2382"/>
</dbReference>
<proteinExistence type="predicted"/>
<feature type="domain" description="DUF2382" evidence="1">
    <location>
        <begin position="148"/>
        <end position="255"/>
    </location>
</feature>
<dbReference type="RefSeq" id="WP_238750137.1">
    <property type="nucleotide sequence ID" value="NZ_CAKLPZ010000001.1"/>
</dbReference>
<dbReference type="Proteomes" id="UP000837803">
    <property type="component" value="Unassembled WGS sequence"/>
</dbReference>
<evidence type="ECO:0000259" key="1">
    <source>
        <dbReference type="Pfam" id="PF09557"/>
    </source>
</evidence>
<evidence type="ECO:0000313" key="2">
    <source>
        <dbReference type="EMBL" id="CAH1000038.1"/>
    </source>
</evidence>
<keyword evidence="3" id="KW-1185">Reference proteome</keyword>